<name>A0A328F5U6_9BACT</name>
<comment type="caution">
    <text evidence="1">The sequence shown here is derived from an EMBL/GenBank/DDBJ whole genome shotgun (WGS) entry which is preliminary data.</text>
</comment>
<proteinExistence type="predicted"/>
<dbReference type="AlphaFoldDB" id="A0A328F5U6"/>
<protein>
    <submittedName>
        <fullName evidence="1">Uncharacterized protein</fullName>
    </submittedName>
</protein>
<accession>A0A328F5U6</accession>
<sequence>MALRKIYYHKFSEFERSDCPLVILALVLDSSGFPRCSKVFEGNVSEAGTLSKIISTMDAGRISSNMFVTPKTTIVMDAAIASEDNIKWIKEKLIITDLGD</sequence>
<dbReference type="Proteomes" id="UP000248798">
    <property type="component" value="Unassembled WGS sequence"/>
</dbReference>
<dbReference type="EMBL" id="QLNI01000083">
    <property type="protein sequence ID" value="RAL99900.1"/>
    <property type="molecule type" value="Genomic_DNA"/>
</dbReference>
<evidence type="ECO:0000313" key="1">
    <source>
        <dbReference type="EMBL" id="RAL99900.1"/>
    </source>
</evidence>
<evidence type="ECO:0000313" key="2">
    <source>
        <dbReference type="Proteomes" id="UP000248798"/>
    </source>
</evidence>
<gene>
    <name evidence="1" type="ORF">DO021_21980</name>
</gene>
<reference evidence="1 2" key="1">
    <citation type="submission" date="2018-06" db="EMBL/GenBank/DDBJ databases">
        <title>Complete Genome Sequence of Desulfobacter hydrogenophilus (DSM3380).</title>
        <authorList>
            <person name="Marietou A."/>
            <person name="Schreiber L."/>
            <person name="Marshall I."/>
            <person name="Jorgensen B."/>
        </authorList>
    </citation>
    <scope>NUCLEOTIDE SEQUENCE [LARGE SCALE GENOMIC DNA]</scope>
    <source>
        <strain evidence="1 2">DSM 3380</strain>
    </source>
</reference>
<organism evidence="1 2">
    <name type="scientific">Desulfobacter hydrogenophilus</name>
    <dbReference type="NCBI Taxonomy" id="2291"/>
    <lineage>
        <taxon>Bacteria</taxon>
        <taxon>Pseudomonadati</taxon>
        <taxon>Thermodesulfobacteriota</taxon>
        <taxon>Desulfobacteria</taxon>
        <taxon>Desulfobacterales</taxon>
        <taxon>Desulfobacteraceae</taxon>
        <taxon>Desulfobacter</taxon>
    </lineage>
</organism>